<sequence length="58" mass="6440">MIGGYLMSDLSQNLVHLSQNRRLPITTTIMGLVSLSIFTSSSEPPIYILTHNEVESFS</sequence>
<accession>A0A7J9NBZ1</accession>
<protein>
    <submittedName>
        <fullName evidence="1">Uncharacterized protein</fullName>
    </submittedName>
</protein>
<dbReference type="OrthoDB" id="990873at2759"/>
<evidence type="ECO:0000313" key="1">
    <source>
        <dbReference type="EMBL" id="MBA0880750.1"/>
    </source>
</evidence>
<dbReference type="EMBL" id="JABFAF010278121">
    <property type="protein sequence ID" value="MBA0880750.1"/>
    <property type="molecule type" value="Genomic_DNA"/>
</dbReference>
<gene>
    <name evidence="1" type="ORF">Goshw_029931</name>
</gene>
<dbReference type="Proteomes" id="UP000593576">
    <property type="component" value="Unassembled WGS sequence"/>
</dbReference>
<evidence type="ECO:0000313" key="2">
    <source>
        <dbReference type="Proteomes" id="UP000593576"/>
    </source>
</evidence>
<name>A0A7J9NBZ1_GOSSC</name>
<reference evidence="1 2" key="1">
    <citation type="journal article" date="2019" name="Genome Biol. Evol.">
        <title>Insights into the evolution of the New World diploid cottons (Gossypium, subgenus Houzingenia) based on genome sequencing.</title>
        <authorList>
            <person name="Grover C.E."/>
            <person name="Arick M.A. 2nd"/>
            <person name="Thrash A."/>
            <person name="Conover J.L."/>
            <person name="Sanders W.S."/>
            <person name="Peterson D.G."/>
            <person name="Frelichowski J.E."/>
            <person name="Scheffler J.A."/>
            <person name="Scheffler B.E."/>
            <person name="Wendel J.F."/>
        </authorList>
    </citation>
    <scope>NUCLEOTIDE SEQUENCE [LARGE SCALE GENOMIC DNA]</scope>
    <source>
        <strain evidence="1">1</strain>
        <tissue evidence="1">Leaf</tissue>
    </source>
</reference>
<keyword evidence="2" id="KW-1185">Reference proteome</keyword>
<comment type="caution">
    <text evidence="1">The sequence shown here is derived from an EMBL/GenBank/DDBJ whole genome shotgun (WGS) entry which is preliminary data.</text>
</comment>
<organism evidence="1 2">
    <name type="scientific">Gossypium schwendimanii</name>
    <name type="common">Cotton</name>
    <dbReference type="NCBI Taxonomy" id="34291"/>
    <lineage>
        <taxon>Eukaryota</taxon>
        <taxon>Viridiplantae</taxon>
        <taxon>Streptophyta</taxon>
        <taxon>Embryophyta</taxon>
        <taxon>Tracheophyta</taxon>
        <taxon>Spermatophyta</taxon>
        <taxon>Magnoliopsida</taxon>
        <taxon>eudicotyledons</taxon>
        <taxon>Gunneridae</taxon>
        <taxon>Pentapetalae</taxon>
        <taxon>rosids</taxon>
        <taxon>malvids</taxon>
        <taxon>Malvales</taxon>
        <taxon>Malvaceae</taxon>
        <taxon>Malvoideae</taxon>
        <taxon>Gossypium</taxon>
    </lineage>
</organism>
<proteinExistence type="predicted"/>
<dbReference type="AlphaFoldDB" id="A0A7J9NBZ1"/>